<evidence type="ECO:0000313" key="6">
    <source>
        <dbReference type="Proteomes" id="UP000619788"/>
    </source>
</evidence>
<feature type="domain" description="Glycosyltransferase 2-like" evidence="3">
    <location>
        <begin position="31"/>
        <end position="186"/>
    </location>
</feature>
<evidence type="ECO:0000256" key="2">
    <source>
        <dbReference type="ARBA" id="ARBA00022679"/>
    </source>
</evidence>
<gene>
    <name evidence="5" type="ORF">Psi01_19260</name>
</gene>
<dbReference type="Proteomes" id="UP000619788">
    <property type="component" value="Unassembled WGS sequence"/>
</dbReference>
<dbReference type="SUPFAM" id="SSF53448">
    <property type="entry name" value="Nucleotide-diphospho-sugar transferases"/>
    <property type="match status" value="1"/>
</dbReference>
<protein>
    <submittedName>
        <fullName evidence="5">Uncharacterized protein</fullName>
    </submittedName>
</protein>
<comment type="caution">
    <text evidence="5">The sequence shown here is derived from an EMBL/GenBank/DDBJ whole genome shotgun (WGS) entry which is preliminary data.</text>
</comment>
<dbReference type="Pfam" id="PF22181">
    <property type="entry name" value="TarS_linker"/>
    <property type="match status" value="1"/>
</dbReference>
<dbReference type="Pfam" id="PF00535">
    <property type="entry name" value="Glycos_transf_2"/>
    <property type="match status" value="1"/>
</dbReference>
<keyword evidence="6" id="KW-1185">Reference proteome</keyword>
<reference evidence="5 6" key="1">
    <citation type="submission" date="2021-01" db="EMBL/GenBank/DDBJ databases">
        <title>Whole genome shotgun sequence of Planobispora siamensis NBRC 107568.</title>
        <authorList>
            <person name="Komaki H."/>
            <person name="Tamura T."/>
        </authorList>
    </citation>
    <scope>NUCLEOTIDE SEQUENCE [LARGE SCALE GENOMIC DNA]</scope>
    <source>
        <strain evidence="5 6">NBRC 107568</strain>
    </source>
</reference>
<dbReference type="InterPro" id="IPR054028">
    <property type="entry name" value="TarS/TarP_linker"/>
</dbReference>
<keyword evidence="2" id="KW-0808">Transferase</keyword>
<evidence type="ECO:0000259" key="4">
    <source>
        <dbReference type="Pfam" id="PF22181"/>
    </source>
</evidence>
<dbReference type="EMBL" id="BOOJ01000018">
    <property type="protein sequence ID" value="GIH91296.1"/>
    <property type="molecule type" value="Genomic_DNA"/>
</dbReference>
<proteinExistence type="predicted"/>
<evidence type="ECO:0000313" key="5">
    <source>
        <dbReference type="EMBL" id="GIH91296.1"/>
    </source>
</evidence>
<evidence type="ECO:0000259" key="3">
    <source>
        <dbReference type="Pfam" id="PF00535"/>
    </source>
</evidence>
<accession>A0A8J3SET6</accession>
<sequence length="633" mass="69497">MPVTRTILRRAGAQHGGAVVEVTAAPVVDVTVIVPVHNCRPYLDRCLTSLLIQRVSKEIVVVDDGSTDGGAELADLYAAHHRGVVRVVHQPASGGAGRPRNVGLSLARGEYVFFCDADDYLGPEALERMLAMAERNDSDIVLGKVVGHGRRAPSSMFDRNAERVPLEDSAVYNSLSCFKLFRRQMLQRHGIRFDETLTVGEDIVFTTHAYCHAGVISVVADYDCYHLVDRPDGTSIMQRRESRDPVSWIRMIKRPIELMTGHVRPGPLRDHLLRRHFRLDAFANLGRPFLEAGEVERKEIAAEVADLCDRWLTDGVRERLGAVDRGRIAALEDIDRLVRLAHIELAVMRRELTGLRWDERDTGLAVSGRVALEAMEPAGHPGLAVGEVSLVLKPRQAGEGPDSAVVVPVASDGEEFAGVVDLAVLPSGVWDVHVAVACEGVVRTGRLGAERDQRIARPAPRMIGGTVALPYFTRPYGNLSIDVGGHVVSPPGIVRLIRARWAAWHRLVLDGEITMGALTPDPRTVRHLVWRERGSGRERRVPVVSEPGGTFTAGQAVGRLRPGTWDAYLELDLGGPPVRFRVEAEPELVAPPRTWWRGAALRTARPYATAGKGRLSLVVRATGPKALLRRLLR</sequence>
<organism evidence="5 6">
    <name type="scientific">Planobispora siamensis</name>
    <dbReference type="NCBI Taxonomy" id="936338"/>
    <lineage>
        <taxon>Bacteria</taxon>
        <taxon>Bacillati</taxon>
        <taxon>Actinomycetota</taxon>
        <taxon>Actinomycetes</taxon>
        <taxon>Streptosporangiales</taxon>
        <taxon>Streptosporangiaceae</taxon>
        <taxon>Planobispora</taxon>
    </lineage>
</organism>
<dbReference type="Gene3D" id="3.90.550.10">
    <property type="entry name" value="Spore Coat Polysaccharide Biosynthesis Protein SpsA, Chain A"/>
    <property type="match status" value="1"/>
</dbReference>
<dbReference type="PANTHER" id="PTHR22916">
    <property type="entry name" value="GLYCOSYLTRANSFERASE"/>
    <property type="match status" value="1"/>
</dbReference>
<evidence type="ECO:0000256" key="1">
    <source>
        <dbReference type="ARBA" id="ARBA00022676"/>
    </source>
</evidence>
<dbReference type="AlphaFoldDB" id="A0A8J3SET6"/>
<dbReference type="InterPro" id="IPR029044">
    <property type="entry name" value="Nucleotide-diphossugar_trans"/>
</dbReference>
<feature type="domain" description="TarS/TarP linker" evidence="4">
    <location>
        <begin position="247"/>
        <end position="340"/>
    </location>
</feature>
<dbReference type="CDD" id="cd00761">
    <property type="entry name" value="Glyco_tranf_GTA_type"/>
    <property type="match status" value="1"/>
</dbReference>
<name>A0A8J3SET6_9ACTN</name>
<keyword evidence="1" id="KW-0328">Glycosyltransferase</keyword>
<dbReference type="PANTHER" id="PTHR22916:SF51">
    <property type="entry name" value="GLYCOSYLTRANSFERASE EPSH-RELATED"/>
    <property type="match status" value="1"/>
</dbReference>
<dbReference type="InterPro" id="IPR001173">
    <property type="entry name" value="Glyco_trans_2-like"/>
</dbReference>
<dbReference type="GO" id="GO:0016757">
    <property type="term" value="F:glycosyltransferase activity"/>
    <property type="evidence" value="ECO:0007669"/>
    <property type="project" value="UniProtKB-KW"/>
</dbReference>